<gene>
    <name evidence="1" type="ORF">C1I98_02145</name>
</gene>
<dbReference type="RefSeq" id="WP_111165353.1">
    <property type="nucleotide sequence ID" value="NZ_POUA01000009.1"/>
</dbReference>
<comment type="caution">
    <text evidence="1">The sequence shown here is derived from an EMBL/GenBank/DDBJ whole genome shotgun (WGS) entry which is preliminary data.</text>
</comment>
<keyword evidence="2" id="KW-1185">Reference proteome</keyword>
<proteinExistence type="predicted"/>
<sequence length="117" mass="12816">MGVLIKGKKFNKRYDAPDRATCSWGKDVPTSAVTIGLPSAHPKYKDFPEVEVPELAALGVEVQAGGTEIGGGDRALYNQVFVVIAPQFRLTVDQMSEERRDHDLREAAIALTTWLTS</sequence>
<reference evidence="1 2" key="1">
    <citation type="submission" date="2018-01" db="EMBL/GenBank/DDBJ databases">
        <title>Draft genome sequence of Sphaerisporangium sp. 7K107.</title>
        <authorList>
            <person name="Sahin N."/>
            <person name="Saygin H."/>
            <person name="Ay H."/>
        </authorList>
    </citation>
    <scope>NUCLEOTIDE SEQUENCE [LARGE SCALE GENOMIC DNA]</scope>
    <source>
        <strain evidence="1 2">7K107</strain>
    </source>
</reference>
<evidence type="ECO:0000313" key="1">
    <source>
        <dbReference type="EMBL" id="PZG56002.1"/>
    </source>
</evidence>
<dbReference type="AlphaFoldDB" id="A0A2W2H689"/>
<accession>A0A2W2H689</accession>
<evidence type="ECO:0000313" key="2">
    <source>
        <dbReference type="Proteomes" id="UP000248544"/>
    </source>
</evidence>
<name>A0A2W2H689_9ACTN</name>
<dbReference type="Proteomes" id="UP000248544">
    <property type="component" value="Unassembled WGS sequence"/>
</dbReference>
<organism evidence="1 2">
    <name type="scientific">Spongiactinospora gelatinilytica</name>
    <dbReference type="NCBI Taxonomy" id="2666298"/>
    <lineage>
        <taxon>Bacteria</taxon>
        <taxon>Bacillati</taxon>
        <taxon>Actinomycetota</taxon>
        <taxon>Actinomycetes</taxon>
        <taxon>Streptosporangiales</taxon>
        <taxon>Streptosporangiaceae</taxon>
        <taxon>Spongiactinospora</taxon>
    </lineage>
</organism>
<protein>
    <submittedName>
        <fullName evidence="1">Uncharacterized protein</fullName>
    </submittedName>
</protein>
<dbReference type="EMBL" id="POUA01000009">
    <property type="protein sequence ID" value="PZG56002.1"/>
    <property type="molecule type" value="Genomic_DNA"/>
</dbReference>